<dbReference type="GO" id="GO:0008270">
    <property type="term" value="F:zinc ion binding"/>
    <property type="evidence" value="ECO:0007669"/>
    <property type="project" value="UniProtKB-KW"/>
</dbReference>
<evidence type="ECO:0000313" key="4">
    <source>
        <dbReference type="Proteomes" id="UP000046392"/>
    </source>
</evidence>
<organism evidence="4 5">
    <name type="scientific">Strongyloides papillosus</name>
    <name type="common">Intestinal threadworm</name>
    <dbReference type="NCBI Taxonomy" id="174720"/>
    <lineage>
        <taxon>Eukaryota</taxon>
        <taxon>Metazoa</taxon>
        <taxon>Ecdysozoa</taxon>
        <taxon>Nematoda</taxon>
        <taxon>Chromadorea</taxon>
        <taxon>Rhabditida</taxon>
        <taxon>Tylenchina</taxon>
        <taxon>Panagrolaimomorpha</taxon>
        <taxon>Strongyloidoidea</taxon>
        <taxon>Strongyloididae</taxon>
        <taxon>Strongyloides</taxon>
    </lineage>
</organism>
<evidence type="ECO:0000313" key="5">
    <source>
        <dbReference type="WBParaSite" id="SPAL_0000443700.1"/>
    </source>
</evidence>
<dbReference type="Gene3D" id="3.30.160.60">
    <property type="entry name" value="Classic Zinc Finger"/>
    <property type="match status" value="1"/>
</dbReference>
<protein>
    <submittedName>
        <fullName evidence="5">C2H2-type domain-containing protein</fullName>
    </submittedName>
</protein>
<keyword evidence="4" id="KW-1185">Reference proteome</keyword>
<keyword evidence="1" id="KW-0862">Zinc</keyword>
<dbReference type="STRING" id="174720.A0A0N5BEL2"/>
<sequence length="546" mass="63444">MLLKDDHIMCPHCYQHIRIDQINQHIMDIFCAGPDKCSNCSSTTRYFEKIDYNDLVKESCHKNIGKYKLQLLKMVRAASDALVNSVTNIISPEKDLDTNFGDETDNHDCKMLSENNDECPQSTFVGDKSLKSNIDNDFFSNTIHEINEMGCRCDKKNFVSEATFKSVNVPIKKSLKKFEIKILPNTHNKSLACRMCNKSVLGSYIERRKHIFENHLEEIKFDLEDKGKIKKSDVLFTGFKIINNCFPSESVFTDFQCLYCGKFFGSSYGMTYHVGSVHQNNIAINCPFDDCNYKSGNEYTILKHVSKHLPEYPNGISMKALAFHVTNKQYLKLKEKIKIGKRITKELMKYCFPFNIYCYEHFEKNFNKTVGEFKRSHMDEKILDETVHENDESQVIMSDGNLTFENSSIVYNIETPKVFPEGGNDNLDRNCGTRNFDDEVHIKEEAISSSEEYDSEKEPKMCTLLDEKHYYTGANIHNNLYRNNKRKFDFEDSPSITTDTFSPTPVNYPLLSSYKNNYYKRHHSNENIHIKRSPDSDYKRSKRDGF</sequence>
<dbReference type="InterPro" id="IPR013087">
    <property type="entry name" value="Znf_C2H2_type"/>
</dbReference>
<feature type="domain" description="C2H2-type" evidence="3">
    <location>
        <begin position="255"/>
        <end position="283"/>
    </location>
</feature>
<keyword evidence="1" id="KW-0479">Metal-binding</keyword>
<dbReference type="AlphaFoldDB" id="A0A0N5BEL2"/>
<dbReference type="Proteomes" id="UP000046392">
    <property type="component" value="Unplaced"/>
</dbReference>
<evidence type="ECO:0000259" key="3">
    <source>
        <dbReference type="PROSITE" id="PS50157"/>
    </source>
</evidence>
<dbReference type="SMART" id="SM00355">
    <property type="entry name" value="ZnF_C2H2"/>
    <property type="match status" value="3"/>
</dbReference>
<accession>A0A0N5BEL2</accession>
<dbReference type="PROSITE" id="PS50157">
    <property type="entry name" value="ZINC_FINGER_C2H2_2"/>
    <property type="match status" value="1"/>
</dbReference>
<name>A0A0N5BEL2_STREA</name>
<keyword evidence="1" id="KW-0863">Zinc-finger</keyword>
<feature type="region of interest" description="Disordered" evidence="2">
    <location>
        <begin position="525"/>
        <end position="546"/>
    </location>
</feature>
<proteinExistence type="predicted"/>
<evidence type="ECO:0000256" key="2">
    <source>
        <dbReference type="SAM" id="MobiDB-lite"/>
    </source>
</evidence>
<evidence type="ECO:0000256" key="1">
    <source>
        <dbReference type="PROSITE-ProRule" id="PRU00042"/>
    </source>
</evidence>
<reference evidence="5" key="1">
    <citation type="submission" date="2017-02" db="UniProtKB">
        <authorList>
            <consortium name="WormBaseParasite"/>
        </authorList>
    </citation>
    <scope>IDENTIFICATION</scope>
</reference>
<dbReference type="PROSITE" id="PS00028">
    <property type="entry name" value="ZINC_FINGER_C2H2_1"/>
    <property type="match status" value="1"/>
</dbReference>
<dbReference type="WBParaSite" id="SPAL_0000443700.1">
    <property type="protein sequence ID" value="SPAL_0000443700.1"/>
    <property type="gene ID" value="SPAL_0000443700"/>
</dbReference>